<sequence length="434" mass="49195">MEVFEAKFDYVKQRKDVLSFKKGDKFYVIDKPNDEWWSARKVEDNAFGYVPSMYLEKSKEQFIGRLVPEGRRNTSGANMPKREHDIHLQALSELHQRVKPLPGLTLSQSCPAHVLGQALGVDVPKEPPPPAPQHITNQQRQKILISDFEVDEPEPISERLRSPAPPLTSPSSRSPRNSFEGGIHSSRGRSPSPQPFPRPKSKNGSFRHEDDSLPYHHKCNAAVEPKVEDDEDELPPHLRTTPPPPVSSPPPPDYDFDDDEDAPNGVPYHHKLNLSGRQETGRFIEVIDDHLDGPPNIPPTLIGRVDEDGLIQPKPLLNPVMESPMHKNLHRELRIRSQYPRRENTGSLEASGRSVLKQDELKKVFRDRSHKQSLKVMDAERNSRRTSLDVKLGERLKLTEEEESFKALETLEKAALQPEFMNLTLKSRSGSGKS</sequence>
<organism evidence="6 7">
    <name type="scientific">Strongylocentrotus purpuratus</name>
    <name type="common">Purple sea urchin</name>
    <dbReference type="NCBI Taxonomy" id="7668"/>
    <lineage>
        <taxon>Eukaryota</taxon>
        <taxon>Metazoa</taxon>
        <taxon>Echinodermata</taxon>
        <taxon>Eleutherozoa</taxon>
        <taxon>Echinozoa</taxon>
        <taxon>Echinoidea</taxon>
        <taxon>Euechinoidea</taxon>
        <taxon>Echinacea</taxon>
        <taxon>Camarodonta</taxon>
        <taxon>Echinidea</taxon>
        <taxon>Strongylocentrotidae</taxon>
        <taxon>Strongylocentrotus</taxon>
    </lineage>
</organism>
<reference evidence="7" key="1">
    <citation type="submission" date="2015-02" db="EMBL/GenBank/DDBJ databases">
        <title>Genome sequencing for Strongylocentrotus purpuratus.</title>
        <authorList>
            <person name="Murali S."/>
            <person name="Liu Y."/>
            <person name="Vee V."/>
            <person name="English A."/>
            <person name="Wang M."/>
            <person name="Skinner E."/>
            <person name="Han Y."/>
            <person name="Muzny D.M."/>
            <person name="Worley K.C."/>
            <person name="Gibbs R.A."/>
        </authorList>
    </citation>
    <scope>NUCLEOTIDE SEQUENCE</scope>
</reference>
<dbReference type="InterPro" id="IPR036028">
    <property type="entry name" value="SH3-like_dom_sf"/>
</dbReference>
<keyword evidence="2" id="KW-0175">Coiled coil</keyword>
<name>A0A7M7HPZ0_STRPU</name>
<keyword evidence="1 3" id="KW-0728">SH3 domain</keyword>
<feature type="region of interest" description="Disordered" evidence="4">
    <location>
        <begin position="151"/>
        <end position="274"/>
    </location>
</feature>
<evidence type="ECO:0000256" key="3">
    <source>
        <dbReference type="PROSITE-ProRule" id="PRU00192"/>
    </source>
</evidence>
<protein>
    <recommendedName>
        <fullName evidence="5">SH3 domain-containing protein</fullName>
    </recommendedName>
</protein>
<evidence type="ECO:0000313" key="6">
    <source>
        <dbReference type="EnsemblMetazoa" id="XP_011676492"/>
    </source>
</evidence>
<dbReference type="SUPFAM" id="SSF50044">
    <property type="entry name" value="SH3-domain"/>
    <property type="match status" value="1"/>
</dbReference>
<feature type="compositionally biased region" description="Pro residues" evidence="4">
    <location>
        <begin position="241"/>
        <end position="253"/>
    </location>
</feature>
<dbReference type="KEGG" id="spu:100892914"/>
<dbReference type="SMART" id="SM00326">
    <property type="entry name" value="SH3"/>
    <property type="match status" value="1"/>
</dbReference>
<dbReference type="EnsemblMetazoa" id="XM_011678190">
    <property type="protein sequence ID" value="XP_011676492"/>
    <property type="gene ID" value="LOC100892914"/>
</dbReference>
<evidence type="ECO:0000313" key="7">
    <source>
        <dbReference type="Proteomes" id="UP000007110"/>
    </source>
</evidence>
<dbReference type="InterPro" id="IPR001452">
    <property type="entry name" value="SH3_domain"/>
</dbReference>
<feature type="domain" description="SH3" evidence="5">
    <location>
        <begin position="1"/>
        <end position="60"/>
    </location>
</feature>
<dbReference type="Pfam" id="PF00018">
    <property type="entry name" value="SH3_1"/>
    <property type="match status" value="1"/>
</dbReference>
<dbReference type="PANTHER" id="PTHR16768">
    <property type="entry name" value="DOWN REGULATED IN RENAL CARCINOMA 1/TU3A"/>
    <property type="match status" value="1"/>
</dbReference>
<dbReference type="RefSeq" id="XP_011676492.1">
    <property type="nucleotide sequence ID" value="XM_011678190.2"/>
</dbReference>
<proteinExistence type="predicted"/>
<evidence type="ECO:0000256" key="1">
    <source>
        <dbReference type="ARBA" id="ARBA00022443"/>
    </source>
</evidence>
<evidence type="ECO:0000256" key="4">
    <source>
        <dbReference type="SAM" id="MobiDB-lite"/>
    </source>
</evidence>
<dbReference type="Gene3D" id="2.30.30.40">
    <property type="entry name" value="SH3 Domains"/>
    <property type="match status" value="1"/>
</dbReference>
<keyword evidence="7" id="KW-1185">Reference proteome</keyword>
<reference evidence="6" key="2">
    <citation type="submission" date="2021-01" db="UniProtKB">
        <authorList>
            <consortium name="EnsemblMetazoa"/>
        </authorList>
    </citation>
    <scope>IDENTIFICATION</scope>
</reference>
<dbReference type="PROSITE" id="PS50002">
    <property type="entry name" value="SH3"/>
    <property type="match status" value="1"/>
</dbReference>
<evidence type="ECO:0000259" key="5">
    <source>
        <dbReference type="PROSITE" id="PS50002"/>
    </source>
</evidence>
<accession>A0A7M7HPZ0</accession>
<dbReference type="OMA" id="SHRIPKV"/>
<dbReference type="Pfam" id="PF06625">
    <property type="entry name" value="DUF1151"/>
    <property type="match status" value="1"/>
</dbReference>
<dbReference type="AlphaFoldDB" id="A0A7M7HPZ0"/>
<evidence type="ECO:0000256" key="2">
    <source>
        <dbReference type="ARBA" id="ARBA00023054"/>
    </source>
</evidence>
<dbReference type="GeneID" id="100892914"/>
<dbReference type="PRINTS" id="PR00452">
    <property type="entry name" value="SH3DOMAIN"/>
</dbReference>
<dbReference type="OrthoDB" id="10049758at2759"/>
<dbReference type="PANTHER" id="PTHR16768:SF5">
    <property type="entry name" value="FI14214P"/>
    <property type="match status" value="1"/>
</dbReference>
<dbReference type="Proteomes" id="UP000007110">
    <property type="component" value="Unassembled WGS sequence"/>
</dbReference>
<dbReference type="InParanoid" id="A0A7M7HPZ0"/>
<dbReference type="InterPro" id="IPR009533">
    <property type="entry name" value="FAM107"/>
</dbReference>